<name>A0A507CPQ5_9FUNG</name>
<dbReference type="Pfam" id="PF01048">
    <property type="entry name" value="PNP_UDP_1"/>
    <property type="match status" value="1"/>
</dbReference>
<dbReference type="CDD" id="cd17769">
    <property type="entry name" value="NP_TgUP-like"/>
    <property type="match status" value="1"/>
</dbReference>
<dbReference type="AlphaFoldDB" id="A0A507CPQ5"/>
<sequence length="297" mass="32527">MVLKKQYFDANFPKDSDNATYHVGTKRGEVAARIVCVGDPTRAKVLASSPDFKLVFQKTSKRGFTTYTGYYKGTPISVVATGMGFPMADFFVRECRAVVDGPMLIVRFGSCGGISDRARVGYMAVATKCINVIRNVDYFSALVKGRAPEGRPYLISQPVDVDVELLQCLTTELRREIHPARVIACMNATACSFYSSQGRTDEAFTDENASLIDDIRNAHEECETLEMETFQLVHLAHASATRHNGWSPSIRAAACTMVFAGRTQNEFISPADVEHLERVAGTAVLDAIVACSLDGEV</sequence>
<dbReference type="SUPFAM" id="SSF53167">
    <property type="entry name" value="Purine and uridine phosphorylases"/>
    <property type="match status" value="1"/>
</dbReference>
<organism evidence="2 3">
    <name type="scientific">Synchytrium endobioticum</name>
    <dbReference type="NCBI Taxonomy" id="286115"/>
    <lineage>
        <taxon>Eukaryota</taxon>
        <taxon>Fungi</taxon>
        <taxon>Fungi incertae sedis</taxon>
        <taxon>Chytridiomycota</taxon>
        <taxon>Chytridiomycota incertae sedis</taxon>
        <taxon>Chytridiomycetes</taxon>
        <taxon>Synchytriales</taxon>
        <taxon>Synchytriaceae</taxon>
        <taxon>Synchytrium</taxon>
    </lineage>
</organism>
<dbReference type="EMBL" id="QEAM01000340">
    <property type="protein sequence ID" value="TPX41117.1"/>
    <property type="molecule type" value="Genomic_DNA"/>
</dbReference>
<dbReference type="GO" id="GO:0004850">
    <property type="term" value="F:uridine phosphorylase activity"/>
    <property type="evidence" value="ECO:0007669"/>
    <property type="project" value="TreeGrafter"/>
</dbReference>
<dbReference type="VEuPathDB" id="FungiDB:SeMB42_g06384"/>
<feature type="domain" description="Nucleoside phosphorylase" evidence="1">
    <location>
        <begin position="34"/>
        <end position="238"/>
    </location>
</feature>
<feature type="non-terminal residue" evidence="2">
    <location>
        <position position="297"/>
    </location>
</feature>
<dbReference type="PANTHER" id="PTHR43691">
    <property type="entry name" value="URIDINE PHOSPHORYLASE"/>
    <property type="match status" value="1"/>
</dbReference>
<dbReference type="GO" id="GO:0006218">
    <property type="term" value="P:uridine catabolic process"/>
    <property type="evidence" value="ECO:0007669"/>
    <property type="project" value="TreeGrafter"/>
</dbReference>
<dbReference type="OrthoDB" id="416752at2759"/>
<dbReference type="Gene3D" id="3.40.50.1580">
    <property type="entry name" value="Nucleoside phosphorylase domain"/>
    <property type="match status" value="1"/>
</dbReference>
<evidence type="ECO:0000313" key="3">
    <source>
        <dbReference type="Proteomes" id="UP000320475"/>
    </source>
</evidence>
<dbReference type="PANTHER" id="PTHR43691:SF14">
    <property type="entry name" value="URIDINE PHOSPHORYLASE"/>
    <property type="match status" value="1"/>
</dbReference>
<protein>
    <recommendedName>
        <fullName evidence="1">Nucleoside phosphorylase domain-containing protein</fullName>
    </recommendedName>
</protein>
<dbReference type="GO" id="GO:0005829">
    <property type="term" value="C:cytosol"/>
    <property type="evidence" value="ECO:0007669"/>
    <property type="project" value="TreeGrafter"/>
</dbReference>
<evidence type="ECO:0000313" key="2">
    <source>
        <dbReference type="EMBL" id="TPX41117.1"/>
    </source>
</evidence>
<evidence type="ECO:0000259" key="1">
    <source>
        <dbReference type="Pfam" id="PF01048"/>
    </source>
</evidence>
<reference evidence="2 3" key="1">
    <citation type="journal article" date="2019" name="Sci. Rep.">
        <title>Comparative genomics of chytrid fungi reveal insights into the obligate biotrophic and pathogenic lifestyle of Synchytrium endobioticum.</title>
        <authorList>
            <person name="van de Vossenberg B.T.L.H."/>
            <person name="Warris S."/>
            <person name="Nguyen H.D.T."/>
            <person name="van Gent-Pelzer M.P.E."/>
            <person name="Joly D.L."/>
            <person name="van de Geest H.C."/>
            <person name="Bonants P.J.M."/>
            <person name="Smith D.S."/>
            <person name="Levesque C.A."/>
            <person name="van der Lee T.A.J."/>
        </authorList>
    </citation>
    <scope>NUCLEOTIDE SEQUENCE [LARGE SCALE GENOMIC DNA]</scope>
    <source>
        <strain evidence="2 3">LEV6574</strain>
    </source>
</reference>
<comment type="caution">
    <text evidence="2">The sequence shown here is derived from an EMBL/GenBank/DDBJ whole genome shotgun (WGS) entry which is preliminary data.</text>
</comment>
<dbReference type="InterPro" id="IPR035994">
    <property type="entry name" value="Nucleoside_phosphorylase_sf"/>
</dbReference>
<proteinExistence type="predicted"/>
<gene>
    <name evidence="2" type="ORF">SeLEV6574_g06243</name>
</gene>
<dbReference type="Proteomes" id="UP000320475">
    <property type="component" value="Unassembled WGS sequence"/>
</dbReference>
<accession>A0A507CPQ5</accession>
<dbReference type="InterPro" id="IPR000845">
    <property type="entry name" value="Nucleoside_phosphorylase_d"/>
</dbReference>